<keyword evidence="1" id="KW-0963">Cytoplasm</keyword>
<dbReference type="STRING" id="1505907.TEU_04560"/>
<dbReference type="EMBL" id="CP008887">
    <property type="protein sequence ID" value="AIU69666.1"/>
    <property type="molecule type" value="Genomic_DNA"/>
</dbReference>
<dbReference type="RefSeq" id="WP_050003936.1">
    <property type="nucleotide sequence ID" value="NZ_CP008887.1"/>
</dbReference>
<comment type="similarity">
    <text evidence="1">Belongs to the branched-chain polyamine synthase family.</text>
</comment>
<dbReference type="GO" id="GO:0006596">
    <property type="term" value="P:polyamine biosynthetic process"/>
    <property type="evidence" value="ECO:0007669"/>
    <property type="project" value="UniProtKB-UniRule"/>
</dbReference>
<dbReference type="InterPro" id="IPR014435">
    <property type="entry name" value="BpsA"/>
</dbReference>
<comment type="pathway">
    <text evidence="1">Amine and polyamine biosynthesis.</text>
</comment>
<dbReference type="PIRSF" id="PIRSF005895">
    <property type="entry name" value="UCP005895_mtase"/>
    <property type="match status" value="1"/>
</dbReference>
<dbReference type="InterPro" id="IPR029063">
    <property type="entry name" value="SAM-dependent_MTases_sf"/>
</dbReference>
<dbReference type="PANTHER" id="PTHR23290:SF0">
    <property type="entry name" value="RRNA N6-ADENOSINE-METHYLTRANSFERASE METTL5"/>
    <property type="match status" value="1"/>
</dbReference>
<keyword evidence="4" id="KW-1185">Reference proteome</keyword>
<comment type="subcellular location">
    <subcellularLocation>
        <location evidence="1">Cytoplasm</location>
    </subcellularLocation>
</comment>
<dbReference type="GeneID" id="25152706"/>
<dbReference type="Gene3D" id="1.10.10.10">
    <property type="entry name" value="Winged helix-like DNA-binding domain superfamily/Winged helix DNA-binding domain"/>
    <property type="match status" value="1"/>
</dbReference>
<dbReference type="InterPro" id="IPR051720">
    <property type="entry name" value="rRNA_MeTrfase/Polyamine_Synth"/>
</dbReference>
<dbReference type="PANTHER" id="PTHR23290">
    <property type="entry name" value="RRNA N6-ADENOSINE-METHYLTRANSFERASE METTL5"/>
    <property type="match status" value="1"/>
</dbReference>
<keyword evidence="1" id="KW-0808">Transferase</keyword>
<comment type="catalytic activity">
    <reaction evidence="1">
        <text>2 S-adenosyl 3-(methylsulfanyl)propylamine + spermidine = N(4)-bis(aminopropyl)spermidine + 2 S-methyl-5'-thioadenosine + 2 H(+)</text>
        <dbReference type="Rhea" id="RHEA:44132"/>
        <dbReference type="ChEBI" id="CHEBI:15378"/>
        <dbReference type="ChEBI" id="CHEBI:17509"/>
        <dbReference type="ChEBI" id="CHEBI:57443"/>
        <dbReference type="ChEBI" id="CHEBI:57834"/>
        <dbReference type="ChEBI" id="CHEBI:82771"/>
        <dbReference type="EC" id="2.5.1.128"/>
    </reaction>
</comment>
<evidence type="ECO:0000313" key="3">
    <source>
        <dbReference type="EMBL" id="AIU69666.1"/>
    </source>
</evidence>
<dbReference type="HOGENOM" id="CLU_042160_0_0_2"/>
<name>A0A097QT63_9EURY</name>
<proteinExistence type="inferred from homology"/>
<dbReference type="Pfam" id="PF01861">
    <property type="entry name" value="BpsA_C"/>
    <property type="match status" value="1"/>
</dbReference>
<feature type="domain" description="N(4)-bis(aminopropyl)spermidine synthase C-terminal" evidence="2">
    <location>
        <begin position="106"/>
        <end position="350"/>
    </location>
</feature>
<dbReference type="Proteomes" id="UP000029980">
    <property type="component" value="Chromosome"/>
</dbReference>
<dbReference type="GO" id="GO:0005737">
    <property type="term" value="C:cytoplasm"/>
    <property type="evidence" value="ECO:0007669"/>
    <property type="project" value="UniProtKB-SubCell"/>
</dbReference>
<dbReference type="EC" id="2.5.1.128" evidence="1"/>
<dbReference type="Gene3D" id="3.40.50.150">
    <property type="entry name" value="Vaccinia Virus protein VP39"/>
    <property type="match status" value="1"/>
</dbReference>
<comment type="function">
    <text evidence="1">Involved in the biosynthesis of branched-chain polyamines, which support the growth of thermophiles under high-temperature conditions. Catalyzes the sequential condensation of spermidine with the aminopropyl groups of decarboxylated S-adenosylmethionines to produce N(4)-bis(aminopropyl)spermidine via N(4)-aminopropylspermidine.</text>
</comment>
<organism evidence="3 4">
    <name type="scientific">Thermococcus eurythermalis</name>
    <dbReference type="NCBI Taxonomy" id="1505907"/>
    <lineage>
        <taxon>Archaea</taxon>
        <taxon>Methanobacteriati</taxon>
        <taxon>Methanobacteriota</taxon>
        <taxon>Thermococci</taxon>
        <taxon>Thermococcales</taxon>
        <taxon>Thermococcaceae</taxon>
        <taxon>Thermococcus</taxon>
    </lineage>
</organism>
<dbReference type="InterPro" id="IPR002723">
    <property type="entry name" value="BpsA_C"/>
</dbReference>
<dbReference type="OrthoDB" id="358909at2157"/>
<sequence length="351" mass="40140">MREIVERVKEKTSIPVYERTIENVLSAIMASGDVWRIVDLSEEPLPLVVAVITALHELGYVAFDGPNVVLTESGKSLVEKYGIGPRRDYTCSHCQGKTVELSAFSDLLEEFKEIVKDRPQPKHDFDQAYVTPETTVARIALMHTRGDLENKEVFVLGDDDLTSIALMLSGLPKRIAVLDIDERLVKFIEKTADELGYENIEMFTFDLREPLPDYALHKFDTFITDPPETVEAIRAFVGRGIATLKGPGCAGYFGITRRESSLNKWREIQRLLIDEFNVVITDIIRNFNEYVNWGYEEETRAWKLLPVKVKPSYNWYKSYMFRIQTLEGSKGFEDRITVGDELYNDEEASTT</sequence>
<protein>
    <recommendedName>
        <fullName evidence="1">N(4)-bis(aminopropyl)spermidine synthase</fullName>
        <ecNumber evidence="1">2.5.1.128</ecNumber>
    </recommendedName>
    <alternativeName>
        <fullName evidence="1">Branched-chain polyamine synthase A</fullName>
    </alternativeName>
</protein>
<evidence type="ECO:0000256" key="1">
    <source>
        <dbReference type="HAMAP-Rule" id="MF_01947"/>
    </source>
</evidence>
<reference evidence="3 4" key="1">
    <citation type="journal article" date="2015" name="Int. J. Syst. Evol. Microbiol.">
        <title>Thermococcus eurythermalis sp. nov., a conditional piezophilic hyperthermophilic archaeon with a wide temperature range isolated from an oil-immersed chimney in the Guaymas Basin.</title>
        <authorList>
            <person name="Zhao W."/>
            <person name="Zeng X."/>
            <person name="Xiao X."/>
        </authorList>
    </citation>
    <scope>NUCLEOTIDE SEQUENCE [LARGE SCALE GENOMIC DNA]</scope>
    <source>
        <strain evidence="3 4">A501</strain>
    </source>
</reference>
<dbReference type="AlphaFoldDB" id="A0A097QT63"/>
<dbReference type="CDD" id="cd02440">
    <property type="entry name" value="AdoMet_MTases"/>
    <property type="match status" value="1"/>
</dbReference>
<dbReference type="KEGG" id="teu:TEU_04560"/>
<dbReference type="InterPro" id="IPR036388">
    <property type="entry name" value="WH-like_DNA-bd_sf"/>
</dbReference>
<evidence type="ECO:0000313" key="4">
    <source>
        <dbReference type="Proteomes" id="UP000029980"/>
    </source>
</evidence>
<dbReference type="SUPFAM" id="SSF53335">
    <property type="entry name" value="S-adenosyl-L-methionine-dependent methyltransferases"/>
    <property type="match status" value="1"/>
</dbReference>
<dbReference type="GO" id="GO:0016765">
    <property type="term" value="F:transferase activity, transferring alkyl or aryl (other than methyl) groups"/>
    <property type="evidence" value="ECO:0007669"/>
    <property type="project" value="UniProtKB-UniRule"/>
</dbReference>
<dbReference type="HAMAP" id="MF_01947">
    <property type="entry name" value="Aminopropyltransf_BpsA"/>
    <property type="match status" value="1"/>
</dbReference>
<keyword evidence="1" id="KW-0620">Polyamine biosynthesis</keyword>
<evidence type="ECO:0000259" key="2">
    <source>
        <dbReference type="Pfam" id="PF01861"/>
    </source>
</evidence>
<gene>
    <name evidence="1" type="primary">bpsA</name>
    <name evidence="3" type="ORF">TEU_04560</name>
</gene>
<accession>A0A097QT63</accession>